<protein>
    <submittedName>
        <fullName evidence="3">Uncharacterized protein</fullName>
    </submittedName>
</protein>
<organism evidence="3">
    <name type="scientific">Oxyrrhis marina</name>
    <name type="common">Dinoflagellate</name>
    <dbReference type="NCBI Taxonomy" id="2969"/>
    <lineage>
        <taxon>Eukaryota</taxon>
        <taxon>Sar</taxon>
        <taxon>Alveolata</taxon>
        <taxon>Dinophyceae</taxon>
        <taxon>Oxyrrhinales</taxon>
        <taxon>Oxyrrhinaceae</taxon>
        <taxon>Oxyrrhis</taxon>
    </lineage>
</organism>
<gene>
    <name evidence="3" type="ORF">OMAR00294_LOCUS178</name>
</gene>
<keyword evidence="2" id="KW-0732">Signal</keyword>
<dbReference type="EMBL" id="HBJB01000202">
    <property type="protein sequence ID" value="CAE0839938.1"/>
    <property type="molecule type" value="Transcribed_RNA"/>
</dbReference>
<feature type="compositionally biased region" description="Acidic residues" evidence="1">
    <location>
        <begin position="97"/>
        <end position="115"/>
    </location>
</feature>
<feature type="compositionally biased region" description="Acidic residues" evidence="1">
    <location>
        <begin position="51"/>
        <end position="90"/>
    </location>
</feature>
<evidence type="ECO:0000256" key="2">
    <source>
        <dbReference type="SAM" id="SignalP"/>
    </source>
</evidence>
<dbReference type="AlphaFoldDB" id="A0A7S4GKT2"/>
<name>A0A7S4GKT2_OXYMA</name>
<reference evidence="3" key="1">
    <citation type="submission" date="2021-01" db="EMBL/GenBank/DDBJ databases">
        <authorList>
            <person name="Corre E."/>
            <person name="Pelletier E."/>
            <person name="Niang G."/>
            <person name="Scheremetjew M."/>
            <person name="Finn R."/>
            <person name="Kale V."/>
            <person name="Holt S."/>
            <person name="Cochrane G."/>
            <person name="Meng A."/>
            <person name="Brown T."/>
            <person name="Cohen L."/>
        </authorList>
    </citation>
    <scope>NUCLEOTIDE SEQUENCE</scope>
    <source>
        <strain evidence="3">LB1974</strain>
    </source>
</reference>
<feature type="chain" id="PRO_5031543871" evidence="2">
    <location>
        <begin position="16"/>
        <end position="234"/>
    </location>
</feature>
<sequence length="234" mass="24648">MRVSLLAVFAVASLAGQHEMKLAAERYEAEEADRDVDEDVDDADREGGPDGPEDADPQDDGDDDAGADDADQDEEAMSSSPDAEDAEADDTPAAADDAADTEDAPAEDEDIEDGDYGGVAAADKQQDVAAGDDTDTIGDVGPPPVKVSNVTASVADVVGGQDDSSLGLSADDKVIEKEAQEKAEQDAEKVLKKDNGTPGQSTEFPIKLDPSLKDAEVRHETEEFDLSLQQRLRR</sequence>
<feature type="region of interest" description="Disordered" evidence="1">
    <location>
        <begin position="25"/>
        <end position="145"/>
    </location>
</feature>
<proteinExistence type="predicted"/>
<evidence type="ECO:0000313" key="3">
    <source>
        <dbReference type="EMBL" id="CAE0839938.1"/>
    </source>
</evidence>
<evidence type="ECO:0000256" key="1">
    <source>
        <dbReference type="SAM" id="MobiDB-lite"/>
    </source>
</evidence>
<accession>A0A7S4GKT2</accession>
<feature type="signal peptide" evidence="2">
    <location>
        <begin position="1"/>
        <end position="15"/>
    </location>
</feature>
<feature type="compositionally biased region" description="Low complexity" evidence="1">
    <location>
        <begin position="118"/>
        <end position="129"/>
    </location>
</feature>
<feature type="compositionally biased region" description="Acidic residues" evidence="1">
    <location>
        <begin position="30"/>
        <end position="44"/>
    </location>
</feature>
<feature type="compositionally biased region" description="Basic and acidic residues" evidence="1">
    <location>
        <begin position="179"/>
        <end position="195"/>
    </location>
</feature>
<feature type="region of interest" description="Disordered" evidence="1">
    <location>
        <begin position="179"/>
        <end position="212"/>
    </location>
</feature>